<gene>
    <name evidence="1" type="ORF">CIK00_10820</name>
</gene>
<evidence type="ECO:0000313" key="2">
    <source>
        <dbReference type="Proteomes" id="UP000234420"/>
    </source>
</evidence>
<reference evidence="1 2" key="1">
    <citation type="journal article" date="2018" name="Syst. Appl. Microbiol.">
        <title>Photobacterium carnosum sp. nov., isolated from spoiled modified atmosphere packaged poultry meat.</title>
        <authorList>
            <person name="Hilgarth M."/>
            <person name="Fuertes S."/>
            <person name="Ehrmann M."/>
            <person name="Vogel R.F."/>
        </authorList>
    </citation>
    <scope>NUCLEOTIDE SEQUENCE [LARGE SCALE GENOMIC DNA]</scope>
    <source>
        <strain evidence="1 2">TMW 2.2021</strain>
    </source>
</reference>
<dbReference type="AlphaFoldDB" id="A0A2N4USD5"/>
<dbReference type="Proteomes" id="UP000234420">
    <property type="component" value="Unassembled WGS sequence"/>
</dbReference>
<proteinExistence type="predicted"/>
<accession>A0A2N4USD5</accession>
<dbReference type="EMBL" id="NPIB01000011">
    <property type="protein sequence ID" value="PLC57942.1"/>
    <property type="molecule type" value="Genomic_DNA"/>
</dbReference>
<name>A0A2N4USD5_9GAMM</name>
<comment type="caution">
    <text evidence="1">The sequence shown here is derived from an EMBL/GenBank/DDBJ whole genome shotgun (WGS) entry which is preliminary data.</text>
</comment>
<keyword evidence="2" id="KW-1185">Reference proteome</keyword>
<protein>
    <submittedName>
        <fullName evidence="1">Uncharacterized protein</fullName>
    </submittedName>
</protein>
<sequence length="126" mass="14392">MSLYLAQIKTTTKVKPIENHFLSKFSLFSLTNLICDNNHIESYNDLPYSESINIKDLSSGHGEVRDSAGRKRLTASTQIRIDADLAKSFKTFSDFYRCQSDINKTDLLFRLSNFCSELNTIDQQQA</sequence>
<evidence type="ECO:0000313" key="1">
    <source>
        <dbReference type="EMBL" id="PLC57942.1"/>
    </source>
</evidence>
<organism evidence="1 2">
    <name type="scientific">Photobacterium carnosum</name>
    <dbReference type="NCBI Taxonomy" id="2023717"/>
    <lineage>
        <taxon>Bacteria</taxon>
        <taxon>Pseudomonadati</taxon>
        <taxon>Pseudomonadota</taxon>
        <taxon>Gammaproteobacteria</taxon>
        <taxon>Vibrionales</taxon>
        <taxon>Vibrionaceae</taxon>
        <taxon>Photobacterium</taxon>
    </lineage>
</organism>
<dbReference type="RefSeq" id="WP_101768880.1">
    <property type="nucleotide sequence ID" value="NZ_NPIB01000011.1"/>
</dbReference>